<dbReference type="Pfam" id="PF25048">
    <property type="entry name" value="Beta-prop_TEP1_C"/>
    <property type="match status" value="1"/>
</dbReference>
<dbReference type="SMART" id="SM00320">
    <property type="entry name" value="WD40"/>
    <property type="match status" value="17"/>
</dbReference>
<feature type="repeat" description="WD" evidence="3">
    <location>
        <begin position="2036"/>
        <end position="2071"/>
    </location>
</feature>
<dbReference type="InterPro" id="IPR036465">
    <property type="entry name" value="vWFA_dom_sf"/>
</dbReference>
<feature type="repeat" description="WD" evidence="3">
    <location>
        <begin position="1772"/>
        <end position="1813"/>
    </location>
</feature>
<dbReference type="Proteomes" id="UP001369086">
    <property type="component" value="Unassembled WGS sequence"/>
</dbReference>
<dbReference type="InterPro" id="IPR020472">
    <property type="entry name" value="WD40_PAC1"/>
</dbReference>
<dbReference type="PROSITE" id="PS00678">
    <property type="entry name" value="WD_REPEATS_1"/>
    <property type="match status" value="1"/>
</dbReference>
<dbReference type="InterPro" id="IPR045804">
    <property type="entry name" value="DUF5920"/>
</dbReference>
<evidence type="ECO:0000313" key="9">
    <source>
        <dbReference type="Proteomes" id="UP001369086"/>
    </source>
</evidence>
<dbReference type="Gene3D" id="3.40.50.300">
    <property type="entry name" value="P-loop containing nucleotide triphosphate hydrolases"/>
    <property type="match status" value="1"/>
</dbReference>
<feature type="repeat" description="WD" evidence="3">
    <location>
        <begin position="2211"/>
        <end position="2243"/>
    </location>
</feature>
<feature type="repeat" description="WD" evidence="3">
    <location>
        <begin position="1945"/>
        <end position="1979"/>
    </location>
</feature>
<keyword evidence="1 3" id="KW-0853">WD repeat</keyword>
<dbReference type="PANTHER" id="PTHR44791:SF1">
    <property type="entry name" value="TELOMERASE PROTEIN COMPONENT 1"/>
    <property type="match status" value="1"/>
</dbReference>
<dbReference type="InterPro" id="IPR019775">
    <property type="entry name" value="WD40_repeat_CS"/>
</dbReference>
<feature type="repeat" description="WD" evidence="3">
    <location>
        <begin position="2081"/>
        <end position="2120"/>
    </location>
</feature>
<dbReference type="InterPro" id="IPR052652">
    <property type="entry name" value="Telomerase_Complex_Comp"/>
</dbReference>
<dbReference type="EMBL" id="JAHFZB010000048">
    <property type="protein sequence ID" value="KAK6467642.1"/>
    <property type="molecule type" value="Genomic_DNA"/>
</dbReference>
<dbReference type="PROSITE" id="PS50082">
    <property type="entry name" value="WD_REPEATS_2"/>
    <property type="match status" value="11"/>
</dbReference>
<evidence type="ECO:0000256" key="1">
    <source>
        <dbReference type="ARBA" id="ARBA00022574"/>
    </source>
</evidence>
<evidence type="ECO:0000313" key="8">
    <source>
        <dbReference type="EMBL" id="KAK6467642.1"/>
    </source>
</evidence>
<dbReference type="InterPro" id="IPR041452">
    <property type="entry name" value="APAF1_C"/>
</dbReference>
<dbReference type="InterPro" id="IPR007111">
    <property type="entry name" value="NACHT_NTPase"/>
</dbReference>
<dbReference type="Pfam" id="PF13271">
    <property type="entry name" value="DUF4062"/>
    <property type="match status" value="1"/>
</dbReference>
<feature type="coiled-coil region" evidence="4">
    <location>
        <begin position="180"/>
        <end position="220"/>
    </location>
</feature>
<dbReference type="Pfam" id="PF17908">
    <property type="entry name" value="APAF1_C"/>
    <property type="match status" value="1"/>
</dbReference>
<dbReference type="InterPro" id="IPR056828">
    <property type="entry name" value="Beta-prop_TEP1_C"/>
</dbReference>
<dbReference type="Pfam" id="PF19334">
    <property type="entry name" value="DUF5920"/>
    <property type="match status" value="1"/>
</dbReference>
<feature type="repeat" description="WD" evidence="3">
    <location>
        <begin position="2469"/>
        <end position="2499"/>
    </location>
</feature>
<protein>
    <submittedName>
        <fullName evidence="8">Telomerase protein component 1 isoform X1</fullName>
    </submittedName>
</protein>
<dbReference type="SUPFAM" id="SSF50978">
    <property type="entry name" value="WD40 repeat-like"/>
    <property type="match status" value="3"/>
</dbReference>
<dbReference type="Pfam" id="PF05729">
    <property type="entry name" value="NACHT"/>
    <property type="match status" value="1"/>
</dbReference>
<evidence type="ECO:0000256" key="5">
    <source>
        <dbReference type="SAM" id="MobiDB-lite"/>
    </source>
</evidence>
<feature type="domain" description="NACHT" evidence="6">
    <location>
        <begin position="1141"/>
        <end position="1347"/>
    </location>
</feature>
<evidence type="ECO:0000256" key="2">
    <source>
        <dbReference type="ARBA" id="ARBA00022737"/>
    </source>
</evidence>
<accession>A0ABR0Y4R2</accession>
<feature type="repeat" description="WD" evidence="3">
    <location>
        <begin position="1989"/>
        <end position="2021"/>
    </location>
</feature>
<dbReference type="InterPro" id="IPR037214">
    <property type="entry name" value="TROVE_dom_sf"/>
</dbReference>
<feature type="region of interest" description="Disordered" evidence="5">
    <location>
        <begin position="1"/>
        <end position="20"/>
    </location>
</feature>
<organism evidence="8 9">
    <name type="scientific">Huso huso</name>
    <name type="common">Beluga</name>
    <name type="synonym">Acipenser huso</name>
    <dbReference type="NCBI Taxonomy" id="61971"/>
    <lineage>
        <taxon>Eukaryota</taxon>
        <taxon>Metazoa</taxon>
        <taxon>Chordata</taxon>
        <taxon>Craniata</taxon>
        <taxon>Vertebrata</taxon>
        <taxon>Euteleostomi</taxon>
        <taxon>Actinopterygii</taxon>
        <taxon>Chondrostei</taxon>
        <taxon>Acipenseriformes</taxon>
        <taxon>Acipenseridae</taxon>
        <taxon>Huso</taxon>
    </lineage>
</organism>
<keyword evidence="9" id="KW-1185">Reference proteome</keyword>
<dbReference type="PROSITE" id="PS50988">
    <property type="entry name" value="TROVE"/>
    <property type="match status" value="1"/>
</dbReference>
<dbReference type="Pfam" id="PF00400">
    <property type="entry name" value="WD40"/>
    <property type="match status" value="6"/>
</dbReference>
<feature type="coiled-coil region" evidence="4">
    <location>
        <begin position="540"/>
        <end position="574"/>
    </location>
</feature>
<dbReference type="SUPFAM" id="SSF52540">
    <property type="entry name" value="P-loop containing nucleoside triphosphate hydrolases"/>
    <property type="match status" value="1"/>
</dbReference>
<dbReference type="PROSITE" id="PS50294">
    <property type="entry name" value="WD_REPEATS_REGION"/>
    <property type="match status" value="6"/>
</dbReference>
<dbReference type="PANTHER" id="PTHR44791">
    <property type="entry name" value="TELOMERASE PROTEIN COMPONENT 1 TEP1"/>
    <property type="match status" value="1"/>
</dbReference>
<dbReference type="InterPro" id="IPR056829">
    <property type="entry name" value="Beta-prop_TEP1_2nd"/>
</dbReference>
<dbReference type="InterPro" id="IPR001680">
    <property type="entry name" value="WD40_rpt"/>
</dbReference>
<dbReference type="PROSITE" id="PS50837">
    <property type="entry name" value="NACHT"/>
    <property type="match status" value="1"/>
</dbReference>
<dbReference type="SUPFAM" id="SSF140864">
    <property type="entry name" value="TROVE domain-like"/>
    <property type="match status" value="1"/>
</dbReference>
<reference evidence="8 9" key="1">
    <citation type="submission" date="2021-05" db="EMBL/GenBank/DDBJ databases">
        <authorList>
            <person name="Zahm M."/>
            <person name="Klopp C."/>
            <person name="Cabau C."/>
            <person name="Kuhl H."/>
            <person name="Suciu R."/>
            <person name="Ciorpac M."/>
            <person name="Holostenco D."/>
            <person name="Gessner J."/>
            <person name="Wuertz S."/>
            <person name="Hohne C."/>
            <person name="Stock M."/>
            <person name="Gislard M."/>
            <person name="Lluch J."/>
            <person name="Milhes M."/>
            <person name="Lampietro C."/>
            <person name="Lopez Roques C."/>
            <person name="Donnadieu C."/>
            <person name="Du K."/>
            <person name="Schartl M."/>
            <person name="Guiguen Y."/>
        </authorList>
    </citation>
    <scope>NUCLEOTIDE SEQUENCE [LARGE SCALE GENOMIC DNA]</scope>
    <source>
        <strain evidence="8">Hh-F2</strain>
        <tissue evidence="8">Blood</tissue>
    </source>
</reference>
<keyword evidence="2" id="KW-0677">Repeat</keyword>
<gene>
    <name evidence="8" type="ORF">HHUSO_G34637</name>
</gene>
<feature type="repeat" description="WD" evidence="3">
    <location>
        <begin position="2121"/>
        <end position="2160"/>
    </location>
</feature>
<keyword evidence="4" id="KW-0175">Coiled coil</keyword>
<feature type="repeat" description="WD" evidence="3">
    <location>
        <begin position="1814"/>
        <end position="1855"/>
    </location>
</feature>
<dbReference type="Gene3D" id="2.130.10.10">
    <property type="entry name" value="YVTN repeat-like/Quinoprotein amine dehydrogenase"/>
    <property type="match status" value="6"/>
</dbReference>
<dbReference type="InterPro" id="IPR036322">
    <property type="entry name" value="WD40_repeat_dom_sf"/>
</dbReference>
<dbReference type="InterPro" id="IPR027417">
    <property type="entry name" value="P-loop_NTPase"/>
</dbReference>
<sequence>MMKLQPEPSSVPSLPLSSPPSVMIPASCSLENRLLSQPTHFSKLSVENPILACIPLTTAPSALLKSALPARPSCLETPFQNASRLLSTENRFLSTRAPSLSKSLHSSVSLLTSQALTPSSLLQSSPPSCIKTGAGVPAVSLLSKSLEDHPQSYEEELKLAAPSSQDVQDPRQVAEEMPVYNLWDHEKEEEKEERERTEALRELQERGNSVEEELRGKKLLLLNAVCCSLINRESLPSQGDLAGAQSTWSTLKTLAEEISEHDAEFTLKVAVYTRQELNIRYTANFLLALAAHLPSCRPHLRRYFSSAVQLPSDWIEVARTYSTCFGSSLPSCLRRAMTDKFKQFSEFQLAKYNTRKMRCKHRGTKRQRQGKGEHESEATLLKWARSLRCDVSQLKLYLQPQTRAPAQKQQDQFNMKKLIQKLHIKEPAHLVMGLLGRRYPSDLQAYFRSGLSGPWDSRRAGQRMKLQQPETWERSLCEQGNEAGAWEDLIDKKKLPFMAMLRNLRNMISVGISEAHHRKIIKRLTSKKLVINSRQFPFRFLSAYKIIQDLEQQLKEAEKQRLSSSKLLKEVLEKLPRSKPLGRLSWDSTGRKRLRRTLIVPFIYRQVKNRKIQQLKAGHLQFDKELLNRYQCALETSIQLSCRYNVPPLPGRTLLLCSAGFEMQGVCQGAKGLYCPSGSEPGGKPGTTVQEVAVLLALMMTHVSEHAQLYLFDEDCKEVELQQGEVLENVGRVLKQIKQDLESQSPADPLLSLSQLFFNLTAQRIKVDTVVVLGSSAVSDEFRFSLQRYQREVNPHMLLVKVLLDSRDSKPSPSVDLNCVELHGFSEQILKFVAERGSSRLLDHIHHIDELYHIPPQGGTTGRREEAAEICCVPPTPRNRWRSVRVFVSSTFRDMHGERDLLVRSVFPELRLRAARLCVNLQEVDLRWGITEEESNRAVELCLTEVSRSQLFVGILGERYGLVPGQLALPDLPHFRWVQSVPLGRSITELEILQFQNQNGEVAPNRMFLYLRNPQLLRSVPQQWEPDFAAESEEARKRMADLKSRLLNSGVPITENYPCEWGGVSAGKPFVKGLEEFGKKVLSDLWGALLQQFAQEEESSDTGSEVTAQEVFQEWHQRQFCGRRKLLAMATQKLNEPGKGGLFIIPGGPGEGKTVFLASLVNELKSPTDKAKPSTDVTFYFTGASQSAKSAERFLCYLVQSLSQRLGQEVELATSYRALLLQLEPLLQRVCKAGSKRPLVILVDGADLLENERGLPSSDWIPQSLPQRVTLVLSVSSDSALHRSLASRKDAVVFPLGPLSLPDKREMVEHSLAAYGKKLSDSAFNNQIRVLLMKKGSQHPLYLRLACEELRAFGVFEKIKEVLQSFPLTLTQLLQHVLSGLEQSCGAGQIARALAALSVSRTGLRERDLYSLLSMCKGLGTEPVTWQEVMRCAESSENNLVPMATFSYLMRGLQSVIGQWDAQNPDSRLCLTNSQVRSAFEQQYLKRGPVRQIAHLITAALLWKLSDPEVNGSFRRCDPDALVELPFHLVQSGQLDHLHSLLTSYDFLYLHVKLGLLPHLLETYNMYLSSAGPHDDVELHLGFLRRHAHVLSQNPSLFLQQALNEPDSSLLCVVAQGIVGRELGAAGGVHVMRWLNKPQTPQSIGSKAILIPALPCCVALSPSGRLAVVGTSLGQLHLLNTETGQEVRSLVSSCDGISGCVFLGEVTVCSTSFDGMIEVWDTSNGCRILQIEGHRDRITGCDLDTDRKHLATVSLDAELKVWAVAKGSLVLTLPHPYPLNCVTFHPEGQLIATGSWDRSIRIWNWLSAQIVSTLSGHSASVHSLCFAPSGVSLASGSLDGEVKLWSVPATVCVDSFRAHQGSTTALRFIQQGALLLSAGGDSMVKLWSGSLGQLTRQLGPANSAALCVALSGSYVAIGYHSNGIRIYHALSGELCWHSEDPKVSVWCLSWLHQGTVLVSGSNDRLLRVWRREEGEEKGEGWRMSCQHLLKHHSAPVLALACSQKLLASSSDDFSVVLWSVEELSGHLRDIAPVAVLRGHTSGVTCLSFSPDGGELLSGSKDRSLVLWDVQSCPPTLSRTFMHCHKDWITGCDWNCGLLVSCSNDCRVRVWDPSSGECVRELLGHSTAVSSVSSIGEYVMSVGGDGEMRVWKLSGAEITRIPAHSSKINHCGMISFTSNKDVRQDELLVATASDDGTVKLWHRLVVQQVSTLNGHSEAVCAVAHQEAMPFFLTVSEDHSLRIWSPPEDTTAEPPPLQQGGVTALAFSLCGELLLSGSAQGELCVWQQNSVVLQVQVSESAVTSLVFMSDTQFAVASYDNTVSTWKLDRLLGRAKTQVQRLSTCRVKSSVTCLTHENKLLAGCADGTILTLPAKEDPLECLQSGCHVLGFLPKMDSSMRIAVEQGSLYLLESEKPFQSSKIEKKKLMGPLCQDMDSWITAVSLDEDLVICGDSKGQLWFNDPQAIHTWNKKQVHRDKISALKITDEVIVTGSCDCSVKLWDRVTKKQVGLFQCQGPVSCMEISPGQSAVLACGDSLGNTYFIKWRD</sequence>
<comment type="caution">
    <text evidence="8">The sequence shown here is derived from an EMBL/GenBank/DDBJ whole genome shotgun (WGS) entry which is preliminary data.</text>
</comment>
<dbReference type="Pfam" id="PF25047">
    <property type="entry name" value="Beta-prop_TEP1_2nd"/>
    <property type="match status" value="1"/>
</dbReference>
<feature type="domain" description="TROVE" evidence="7">
    <location>
        <begin position="202"/>
        <end position="651"/>
    </location>
</feature>
<proteinExistence type="predicted"/>
<dbReference type="Pfam" id="PF05731">
    <property type="entry name" value="TROVE"/>
    <property type="match status" value="1"/>
</dbReference>
<evidence type="ECO:0000256" key="4">
    <source>
        <dbReference type="SAM" id="Coils"/>
    </source>
</evidence>
<evidence type="ECO:0000259" key="7">
    <source>
        <dbReference type="PROSITE" id="PS50988"/>
    </source>
</evidence>
<dbReference type="CDD" id="cd00200">
    <property type="entry name" value="WD40"/>
    <property type="match status" value="2"/>
</dbReference>
<feature type="repeat" description="WD" evidence="3">
    <location>
        <begin position="1731"/>
        <end position="1772"/>
    </location>
</feature>
<dbReference type="Gene3D" id="1.25.40.370">
    <property type="match status" value="1"/>
</dbReference>
<evidence type="ECO:0000256" key="3">
    <source>
        <dbReference type="PROSITE-ProRule" id="PRU00221"/>
    </source>
</evidence>
<evidence type="ECO:0000259" key="6">
    <source>
        <dbReference type="PROSITE" id="PS50837"/>
    </source>
</evidence>
<feature type="repeat" description="WD" evidence="3">
    <location>
        <begin position="1856"/>
        <end position="1897"/>
    </location>
</feature>
<dbReference type="PRINTS" id="PR00320">
    <property type="entry name" value="GPROTEINBRPT"/>
</dbReference>
<dbReference type="Gene3D" id="3.40.50.410">
    <property type="entry name" value="von Willebrand factor, type A domain"/>
    <property type="match status" value="1"/>
</dbReference>
<dbReference type="InterPro" id="IPR008858">
    <property type="entry name" value="TROVE_dom"/>
</dbReference>
<dbReference type="InterPro" id="IPR025139">
    <property type="entry name" value="DUF4062"/>
</dbReference>
<name>A0ABR0Y4R2_HUSHU</name>
<dbReference type="InterPro" id="IPR015943">
    <property type="entry name" value="WD40/YVTN_repeat-like_dom_sf"/>
</dbReference>